<dbReference type="InterPro" id="IPR036397">
    <property type="entry name" value="RNaseH_sf"/>
</dbReference>
<dbReference type="AlphaFoldDB" id="A0AAE1HSN6"/>
<dbReference type="Gene3D" id="3.10.10.10">
    <property type="entry name" value="HIV Type 1 Reverse Transcriptase, subunit A, domain 1"/>
    <property type="match status" value="1"/>
</dbReference>
<dbReference type="Gene3D" id="2.40.70.10">
    <property type="entry name" value="Acid Proteases"/>
    <property type="match status" value="1"/>
</dbReference>
<dbReference type="EMBL" id="JAHWGI010001270">
    <property type="protein sequence ID" value="KAK3926756.1"/>
    <property type="molecule type" value="Genomic_DNA"/>
</dbReference>
<dbReference type="FunFam" id="1.10.340.70:FF:000003">
    <property type="entry name" value="Protein CBG25708"/>
    <property type="match status" value="1"/>
</dbReference>
<feature type="compositionally biased region" description="Polar residues" evidence="2">
    <location>
        <begin position="967"/>
        <end position="986"/>
    </location>
</feature>
<dbReference type="SUPFAM" id="SSF53098">
    <property type="entry name" value="Ribonuclease H-like"/>
    <property type="match status" value="1"/>
</dbReference>
<dbReference type="Gene3D" id="3.30.420.10">
    <property type="entry name" value="Ribonuclease H-like superfamily/Ribonuclease H"/>
    <property type="match status" value="1"/>
</dbReference>
<evidence type="ECO:0000259" key="3">
    <source>
        <dbReference type="PROSITE" id="PS50994"/>
    </source>
</evidence>
<dbReference type="FunFam" id="3.30.420.10:FF:000063">
    <property type="entry name" value="Retrovirus-related Pol polyprotein from transposon 297-like Protein"/>
    <property type="match status" value="1"/>
</dbReference>
<feature type="region of interest" description="Disordered" evidence="2">
    <location>
        <begin position="190"/>
        <end position="223"/>
    </location>
</feature>
<sequence>MASYLPISPPEPLCLEGSNVSSTWKNWKEAFADYVTALSDKEIEDARQVALFRHVVGDNGRELLKSFTFLKQDGEVNTKPTLKEVFEKFDAHIIPKTNLTFERFQFFTCKQKEGEPADAYVAKLRQLAKSCDFGDLKEELIRDIMVAGLHNHALREKMLQVDNLTLAKCVDYCRTEEVTRQRSEIMKGTTNGSLEVEAISRRGPRNGPMQNNNNSDERGSAKSSKTCNYCGMVHRGSRCPAYGKNCNACNGRNHFAAVCKKKYVKELELEDKNRQDNEDNDEDDGFQINMISLGRKPSMDSPINANNSKPKQDTPRFNKQQRKGRWYETIAVTGRRIRFKIDTGADINTLPRTMYHRLNSKIKLLPVEESIYNYSRGYVECLGRCYLPSVINEKIHVLEFYIIDSDEVKPVIGWESAEDLGLVIRVERKYIDAITLNDSQKTTATPIHSKCLQYEDCFKGIGKFSGEYHIELKDNAVPVVHAPRKIPFAVKEPLRKELKKMEQDETIKKVEGPADWVNSMVIVHKKDSSLRVCLDPRDLNKAIKREHRQLPTLDDFSAAISGNARAETAKDSTLQMLRKYIRFGWPVSSMHQAPTDLQELITCKNEIYEADGLLMKGTAIIVPATLKKKVLDSIHFAHQGIEKCKARARGVVFWPKMNAQIMHMVQNCSICCRFQNSRPKEPLQPFPVPEEPWAVLAADAFEYRRAYYLLVVDYFSKFTVLCKLANLSSMVIVSHLKSIFSQHGSPQVLVTDNATNFVSSYFKDFAKDWEFQTVTSSPHYAQSNGMAERHVQTIKKTVKKALEDGRDPHQCVLEICSTPVINDLSPAQVLMGRRIRGKMPLTPQLRRPQQHDHHLITKELRARQAKQKAHYDQTAAMRKPLHPGPAYARTEGPGSQWTPVNIISDASRPRSYTVRLPTGNLVDRSRRHIHQPPANGESRQHTNCYSVLFLQEGEEKEMSVAGAGVTANANQTRATQSPPTESQLDGSKTPPQRRPGTTPPCPHVTPVTPVTPRGRPGKGRARRSLGRTTNASPLRSPGVVKTRSGREIHPPKPFEDW</sequence>
<keyword evidence="5" id="KW-1185">Reference proteome</keyword>
<dbReference type="PANTHER" id="PTHR37984:SF7">
    <property type="entry name" value="INTEGRASE CATALYTIC DOMAIN-CONTAINING PROTEIN"/>
    <property type="match status" value="1"/>
</dbReference>
<reference evidence="4" key="1">
    <citation type="submission" date="2021-07" db="EMBL/GenBank/DDBJ databases">
        <authorList>
            <person name="Catto M.A."/>
            <person name="Jacobson A."/>
            <person name="Kennedy G."/>
            <person name="Labadie P."/>
            <person name="Hunt B.G."/>
            <person name="Srinivasan R."/>
        </authorList>
    </citation>
    <scope>NUCLEOTIDE SEQUENCE</scope>
    <source>
        <strain evidence="4">PL_HMW_Pooled</strain>
        <tissue evidence="4">Head</tissue>
    </source>
</reference>
<feature type="compositionally biased region" description="Low complexity" evidence="2">
    <location>
        <begin position="1004"/>
        <end position="1014"/>
    </location>
</feature>
<dbReference type="InterPro" id="IPR012337">
    <property type="entry name" value="RNaseH-like_sf"/>
</dbReference>
<dbReference type="Pfam" id="PF17921">
    <property type="entry name" value="Integrase_H2C2"/>
    <property type="match status" value="1"/>
</dbReference>
<dbReference type="GO" id="GO:0003676">
    <property type="term" value="F:nucleic acid binding"/>
    <property type="evidence" value="ECO:0007669"/>
    <property type="project" value="InterPro"/>
</dbReference>
<proteinExistence type="predicted"/>
<dbReference type="FunFam" id="3.10.10.10:FF:000003">
    <property type="entry name" value="Retrovirus-related Pol polyprotein from transposon 297-like Protein"/>
    <property type="match status" value="1"/>
</dbReference>
<dbReference type="Proteomes" id="UP001219518">
    <property type="component" value="Unassembled WGS sequence"/>
</dbReference>
<feature type="compositionally biased region" description="Basic residues" evidence="2">
    <location>
        <begin position="1015"/>
        <end position="1025"/>
    </location>
</feature>
<accession>A0AAE1HSN6</accession>
<dbReference type="PANTHER" id="PTHR37984">
    <property type="entry name" value="PROTEIN CBG26694"/>
    <property type="match status" value="1"/>
</dbReference>
<dbReference type="GO" id="GO:0003964">
    <property type="term" value="F:RNA-directed DNA polymerase activity"/>
    <property type="evidence" value="ECO:0007669"/>
    <property type="project" value="UniProtKB-EC"/>
</dbReference>
<organism evidence="4 5">
    <name type="scientific">Frankliniella fusca</name>
    <dbReference type="NCBI Taxonomy" id="407009"/>
    <lineage>
        <taxon>Eukaryota</taxon>
        <taxon>Metazoa</taxon>
        <taxon>Ecdysozoa</taxon>
        <taxon>Arthropoda</taxon>
        <taxon>Hexapoda</taxon>
        <taxon>Insecta</taxon>
        <taxon>Pterygota</taxon>
        <taxon>Neoptera</taxon>
        <taxon>Paraneoptera</taxon>
        <taxon>Thysanoptera</taxon>
        <taxon>Terebrantia</taxon>
        <taxon>Thripoidea</taxon>
        <taxon>Thripidae</taxon>
        <taxon>Frankliniella</taxon>
    </lineage>
</organism>
<dbReference type="GO" id="GO:0042575">
    <property type="term" value="C:DNA polymerase complex"/>
    <property type="evidence" value="ECO:0007669"/>
    <property type="project" value="UniProtKB-ARBA"/>
</dbReference>
<gene>
    <name evidence="4" type="ORF">KUF71_015092</name>
</gene>
<feature type="region of interest" description="Disordered" evidence="2">
    <location>
        <begin position="916"/>
        <end position="940"/>
    </location>
</feature>
<comment type="caution">
    <text evidence="4">The sequence shown here is derived from an EMBL/GenBank/DDBJ whole genome shotgun (WGS) entry which is preliminary data.</text>
</comment>
<evidence type="ECO:0000313" key="4">
    <source>
        <dbReference type="EMBL" id="KAK3926756.1"/>
    </source>
</evidence>
<dbReference type="InterPro" id="IPR021109">
    <property type="entry name" value="Peptidase_aspartic_dom_sf"/>
</dbReference>
<dbReference type="Pfam" id="PF00665">
    <property type="entry name" value="rve"/>
    <property type="match status" value="1"/>
</dbReference>
<dbReference type="GO" id="GO:0015074">
    <property type="term" value="P:DNA integration"/>
    <property type="evidence" value="ECO:0007669"/>
    <property type="project" value="InterPro"/>
</dbReference>
<feature type="region of interest" description="Disordered" evidence="2">
    <location>
        <begin position="293"/>
        <end position="323"/>
    </location>
</feature>
<reference evidence="4" key="2">
    <citation type="journal article" date="2023" name="BMC Genomics">
        <title>Pest status, molecular evolution, and epigenetic factors derived from the genome assembly of Frankliniella fusca, a thysanopteran phytovirus vector.</title>
        <authorList>
            <person name="Catto M.A."/>
            <person name="Labadie P.E."/>
            <person name="Jacobson A.L."/>
            <person name="Kennedy G.G."/>
            <person name="Srinivasan R."/>
            <person name="Hunt B.G."/>
        </authorList>
    </citation>
    <scope>NUCLEOTIDE SEQUENCE</scope>
    <source>
        <strain evidence="4">PL_HMW_Pooled</strain>
    </source>
</reference>
<dbReference type="EC" id="2.7.7.49" evidence="1"/>
<dbReference type="InterPro" id="IPR001584">
    <property type="entry name" value="Integrase_cat-core"/>
</dbReference>
<dbReference type="SUPFAM" id="SSF56672">
    <property type="entry name" value="DNA/RNA polymerases"/>
    <property type="match status" value="1"/>
</dbReference>
<feature type="domain" description="Integrase catalytic" evidence="3">
    <location>
        <begin position="688"/>
        <end position="848"/>
    </location>
</feature>
<feature type="region of interest" description="Disordered" evidence="2">
    <location>
        <begin position="959"/>
        <end position="1057"/>
    </location>
</feature>
<protein>
    <recommendedName>
        <fullName evidence="1">RNA-directed DNA polymerase</fullName>
        <ecNumber evidence="1">2.7.7.49</ecNumber>
    </recommendedName>
</protein>
<evidence type="ECO:0000256" key="1">
    <source>
        <dbReference type="ARBA" id="ARBA00012493"/>
    </source>
</evidence>
<feature type="compositionally biased region" description="Basic and acidic residues" evidence="2">
    <location>
        <begin position="1044"/>
        <end position="1057"/>
    </location>
</feature>
<feature type="region of interest" description="Disordered" evidence="2">
    <location>
        <begin position="879"/>
        <end position="900"/>
    </location>
</feature>
<evidence type="ECO:0000256" key="2">
    <source>
        <dbReference type="SAM" id="MobiDB-lite"/>
    </source>
</evidence>
<name>A0AAE1HSN6_9NEOP</name>
<dbReference type="PROSITE" id="PS50994">
    <property type="entry name" value="INTEGRASE"/>
    <property type="match status" value="1"/>
</dbReference>
<dbReference type="Gene3D" id="1.10.340.70">
    <property type="match status" value="1"/>
</dbReference>
<evidence type="ECO:0000313" key="5">
    <source>
        <dbReference type="Proteomes" id="UP001219518"/>
    </source>
</evidence>
<dbReference type="SUPFAM" id="SSF50630">
    <property type="entry name" value="Acid proteases"/>
    <property type="match status" value="1"/>
</dbReference>
<dbReference type="InterPro" id="IPR043502">
    <property type="entry name" value="DNA/RNA_pol_sf"/>
</dbReference>
<dbReference type="InterPro" id="IPR050951">
    <property type="entry name" value="Retrovirus_Pol_polyprotein"/>
</dbReference>
<dbReference type="InterPro" id="IPR041588">
    <property type="entry name" value="Integrase_H2C2"/>
</dbReference>